<dbReference type="PROSITE" id="PS50011">
    <property type="entry name" value="PROTEIN_KINASE_DOM"/>
    <property type="match status" value="1"/>
</dbReference>
<evidence type="ECO:0000259" key="6">
    <source>
        <dbReference type="PROSITE" id="PS50011"/>
    </source>
</evidence>
<evidence type="ECO:0000256" key="4">
    <source>
        <dbReference type="ARBA" id="ARBA00022840"/>
    </source>
</evidence>
<dbReference type="EnsemblPlants" id="OB0065G10030.1">
    <property type="protein sequence ID" value="OB0065G10030.1"/>
    <property type="gene ID" value="OB0065G10030"/>
</dbReference>
<dbReference type="Pfam" id="PF19584">
    <property type="entry name" value="MCAfunc"/>
    <property type="match status" value="1"/>
</dbReference>
<keyword evidence="1" id="KW-0808">Transferase</keyword>
<reference evidence="7" key="1">
    <citation type="submission" date="2015-06" db="UniProtKB">
        <authorList>
            <consortium name="EnsemblPlants"/>
        </authorList>
    </citation>
    <scope>IDENTIFICATION</scope>
</reference>
<dbReference type="InterPro" id="IPR017441">
    <property type="entry name" value="Protein_kinase_ATP_BS"/>
</dbReference>
<evidence type="ECO:0000256" key="5">
    <source>
        <dbReference type="PROSITE-ProRule" id="PRU10141"/>
    </source>
</evidence>
<dbReference type="GO" id="GO:0004672">
    <property type="term" value="F:protein kinase activity"/>
    <property type="evidence" value="ECO:0007669"/>
    <property type="project" value="InterPro"/>
</dbReference>
<dbReference type="PROSITE" id="PS00108">
    <property type="entry name" value="PROTEIN_KINASE_ST"/>
    <property type="match status" value="1"/>
</dbReference>
<keyword evidence="4 5" id="KW-0067">ATP-binding</keyword>
<evidence type="ECO:0000313" key="8">
    <source>
        <dbReference type="Proteomes" id="UP000006038"/>
    </source>
</evidence>
<keyword evidence="8" id="KW-1185">Reference proteome</keyword>
<dbReference type="Gene3D" id="3.30.200.20">
    <property type="entry name" value="Phosphorylase Kinase, domain 1"/>
    <property type="match status" value="1"/>
</dbReference>
<gene>
    <name evidence="7" type="primary">LOC102699277</name>
</gene>
<dbReference type="PANTHER" id="PTHR46146:SF9">
    <property type="entry name" value="OS06G0151700 PROTEIN"/>
    <property type="match status" value="1"/>
</dbReference>
<dbReference type="GO" id="GO:0007166">
    <property type="term" value="P:cell surface receptor signaling pathway"/>
    <property type="evidence" value="ECO:0007669"/>
    <property type="project" value="InterPro"/>
</dbReference>
<dbReference type="STRING" id="4533.J3KUL1"/>
<dbReference type="InterPro" id="IPR008271">
    <property type="entry name" value="Ser/Thr_kinase_AS"/>
</dbReference>
<evidence type="ECO:0000256" key="3">
    <source>
        <dbReference type="ARBA" id="ARBA00022777"/>
    </source>
</evidence>
<dbReference type="PANTHER" id="PTHR46146">
    <property type="entry name" value="SERINE/THREONINE-PROTEIN KINASE-LIKE PROTEIN CCR4"/>
    <property type="match status" value="1"/>
</dbReference>
<dbReference type="eggNOG" id="KOG1187">
    <property type="taxonomic scope" value="Eukaryota"/>
</dbReference>
<dbReference type="Proteomes" id="UP000006038">
    <property type="component" value="Unassembled WGS sequence"/>
</dbReference>
<dbReference type="Gene3D" id="1.10.510.10">
    <property type="entry name" value="Transferase(Phosphotransferase) domain 1"/>
    <property type="match status" value="1"/>
</dbReference>
<feature type="domain" description="Protein kinase" evidence="6">
    <location>
        <begin position="188"/>
        <end position="457"/>
    </location>
</feature>
<dbReference type="InterPro" id="IPR059179">
    <property type="entry name" value="MLKL-like_MCAfunc"/>
</dbReference>
<accession>J3KUL1</accession>
<evidence type="ECO:0000313" key="7">
    <source>
        <dbReference type="EnsemblPlants" id="OB0065G10030.1"/>
    </source>
</evidence>
<dbReference type="GO" id="GO:0005524">
    <property type="term" value="F:ATP binding"/>
    <property type="evidence" value="ECO:0007669"/>
    <property type="project" value="UniProtKB-UniRule"/>
</dbReference>
<dbReference type="Gene3D" id="1.20.930.20">
    <property type="entry name" value="Adaptor protein Cbl, N-terminal domain"/>
    <property type="match status" value="1"/>
</dbReference>
<name>J3KUL1_ORYBR</name>
<sequence>MAVLGGLGHAATVAQLVGVDVGGLITMIIQAAATARRNKMECELLARRVLMINDLLLHLQDPETMVKEPEVRQPLAGLDRTLRQAHGLVTHCQRRNAVYRFFMAGRLADRFRDVHSMIDSYLILFPFISHIDITRRLNQQMRDTVRVPSDHTTTAPSSPSPSANIARKVSYGVQEFTFQELVDATENFAVAREIGRGGFSRVCVGRLADGREVVVKRKSVVTKSEEEFMAEVTVLSQLRHKHIIRLLGWCVEDAEEDDDEEEQERLLVIEHVENGSLYDHLHGQLPPWSSSPVRESWKARIEILLGVSRAIDYLHNSTEPPVIHRDIKPSNILLDASWSPRLSDFGAAVSCWDDASIADLTPRGTPGYVDPQYSSTGVLKPTSDVYNFGVVMLEVLTGKKPIFSLEDVHGKGNGAMNPSSLTSFALPIIEAGKVSKLLDRRPALKPTLREIQAMEMVARTAARCVRLKGEDRPAMSDVVAKLQEALELVRTRNVGLIPLPEIESDAAPHQVPSPAGVDLGIGWRCAESS</sequence>
<protein>
    <recommendedName>
        <fullName evidence="6">Protein kinase domain-containing protein</fullName>
    </recommendedName>
</protein>
<dbReference type="CDD" id="cd21037">
    <property type="entry name" value="MLKL_NTD"/>
    <property type="match status" value="1"/>
</dbReference>
<dbReference type="OMA" id="ECEKFTM"/>
<feature type="binding site" evidence="5">
    <location>
        <position position="216"/>
    </location>
    <ligand>
        <name>ATP</name>
        <dbReference type="ChEBI" id="CHEBI:30616"/>
    </ligand>
</feature>
<evidence type="ECO:0000256" key="2">
    <source>
        <dbReference type="ARBA" id="ARBA00022741"/>
    </source>
</evidence>
<dbReference type="InterPro" id="IPR036537">
    <property type="entry name" value="Adaptor_Cbl_N_dom_sf"/>
</dbReference>
<dbReference type="InterPro" id="IPR011009">
    <property type="entry name" value="Kinase-like_dom_sf"/>
</dbReference>
<keyword evidence="2 5" id="KW-0547">Nucleotide-binding</keyword>
<dbReference type="SUPFAM" id="SSF56112">
    <property type="entry name" value="Protein kinase-like (PK-like)"/>
    <property type="match status" value="1"/>
</dbReference>
<organism evidence="7">
    <name type="scientific">Oryza brachyantha</name>
    <name type="common">malo sina</name>
    <dbReference type="NCBI Taxonomy" id="4533"/>
    <lineage>
        <taxon>Eukaryota</taxon>
        <taxon>Viridiplantae</taxon>
        <taxon>Streptophyta</taxon>
        <taxon>Embryophyta</taxon>
        <taxon>Tracheophyta</taxon>
        <taxon>Spermatophyta</taxon>
        <taxon>Magnoliopsida</taxon>
        <taxon>Liliopsida</taxon>
        <taxon>Poales</taxon>
        <taxon>Poaceae</taxon>
        <taxon>BOP clade</taxon>
        <taxon>Oryzoideae</taxon>
        <taxon>Oryzeae</taxon>
        <taxon>Oryzinae</taxon>
        <taxon>Oryza</taxon>
    </lineage>
</organism>
<dbReference type="Pfam" id="PF00069">
    <property type="entry name" value="Pkinase"/>
    <property type="match status" value="1"/>
</dbReference>
<dbReference type="AlphaFoldDB" id="J3KUL1"/>
<dbReference type="SMART" id="SM00220">
    <property type="entry name" value="S_TKc"/>
    <property type="match status" value="1"/>
</dbReference>
<dbReference type="InterPro" id="IPR045766">
    <property type="entry name" value="MCAfunc"/>
</dbReference>
<keyword evidence="3" id="KW-0418">Kinase</keyword>
<dbReference type="InterPro" id="IPR000719">
    <property type="entry name" value="Prot_kinase_dom"/>
</dbReference>
<evidence type="ECO:0000256" key="1">
    <source>
        <dbReference type="ARBA" id="ARBA00022679"/>
    </source>
</evidence>
<dbReference type="PROSITE" id="PS00107">
    <property type="entry name" value="PROTEIN_KINASE_ATP"/>
    <property type="match status" value="1"/>
</dbReference>
<dbReference type="Gramene" id="OB0065G10030.1">
    <property type="protein sequence ID" value="OB0065G10030.1"/>
    <property type="gene ID" value="OB0065G10030"/>
</dbReference>
<dbReference type="HOGENOM" id="CLU_000288_158_3_1"/>
<proteinExistence type="predicted"/>